<name>A0A5J4PZE9_9ZZZZ</name>
<accession>A0A5J4PZE9</accession>
<organism evidence="1">
    <name type="scientific">termite gut metagenome</name>
    <dbReference type="NCBI Taxonomy" id="433724"/>
    <lineage>
        <taxon>unclassified sequences</taxon>
        <taxon>metagenomes</taxon>
        <taxon>organismal metagenomes</taxon>
    </lineage>
</organism>
<sequence>MANTNTPIKRNKQKKLIDLPEDTMKVLSLQAVSKGISLKEYIEKILEEKVEETYEDLALLQLSSTQEANEWLSEEETEERVKKLRDEVRVWEAVQ</sequence>
<dbReference type="AlphaFoldDB" id="A0A5J4PZE9"/>
<gene>
    <name evidence="1" type="ORF">EZS27_034521</name>
</gene>
<reference evidence="1" key="1">
    <citation type="submission" date="2019-03" db="EMBL/GenBank/DDBJ databases">
        <title>Single cell metagenomics reveals metabolic interactions within the superorganism composed of flagellate Streblomastix strix and complex community of Bacteroidetes bacteria on its surface.</title>
        <authorList>
            <person name="Treitli S.C."/>
            <person name="Kolisko M."/>
            <person name="Husnik F."/>
            <person name="Keeling P."/>
            <person name="Hampl V."/>
        </authorList>
    </citation>
    <scope>NUCLEOTIDE SEQUENCE</scope>
    <source>
        <strain evidence="1">STM</strain>
    </source>
</reference>
<protein>
    <submittedName>
        <fullName evidence="1">Uncharacterized protein</fullName>
    </submittedName>
</protein>
<proteinExistence type="predicted"/>
<dbReference type="EMBL" id="SNRY01005442">
    <property type="protein sequence ID" value="KAA6314945.1"/>
    <property type="molecule type" value="Genomic_DNA"/>
</dbReference>
<comment type="caution">
    <text evidence="1">The sequence shown here is derived from an EMBL/GenBank/DDBJ whole genome shotgun (WGS) entry which is preliminary data.</text>
</comment>
<evidence type="ECO:0000313" key="1">
    <source>
        <dbReference type="EMBL" id="KAA6314945.1"/>
    </source>
</evidence>